<dbReference type="PANTHER" id="PTHR21599">
    <property type="entry name" value="GLYCERATE KINASE"/>
    <property type="match status" value="1"/>
</dbReference>
<comment type="similarity">
    <text evidence="1 4">Belongs to the glycerate kinase type-1 family.</text>
</comment>
<dbReference type="GO" id="GO:0008887">
    <property type="term" value="F:glycerate kinase activity"/>
    <property type="evidence" value="ECO:0007669"/>
    <property type="project" value="UniProtKB-UniRule"/>
</dbReference>
<keyword evidence="6" id="KW-1185">Reference proteome</keyword>
<dbReference type="InterPro" id="IPR018193">
    <property type="entry name" value="Glyc_kinase_flavodox-like_fold"/>
</dbReference>
<dbReference type="EMBL" id="BFFO01000007">
    <property type="protein sequence ID" value="GBG97125.1"/>
    <property type="molecule type" value="Genomic_DNA"/>
</dbReference>
<evidence type="ECO:0000313" key="5">
    <source>
        <dbReference type="EMBL" id="GBG97125.1"/>
    </source>
</evidence>
<evidence type="ECO:0000256" key="2">
    <source>
        <dbReference type="ARBA" id="ARBA00022679"/>
    </source>
</evidence>
<reference evidence="5 6" key="1">
    <citation type="journal article" date="2018" name="Genome Announc.">
        <title>Draft Genome Sequence of Lactococcus sp. Strain NtB2 (JCM 32569), Isolated from the Gut of the Higher Termite Nasutitermes takasagoensis.</title>
        <authorList>
            <person name="Noda S."/>
            <person name="Aihara C."/>
            <person name="Yuki M."/>
            <person name="Ohkuma M."/>
        </authorList>
    </citation>
    <scope>NUCLEOTIDE SEQUENCE [LARGE SCALE GENOMIC DNA]</scope>
    <source>
        <strain evidence="5 6">NtB2</strain>
    </source>
</reference>
<dbReference type="GO" id="GO:0031388">
    <property type="term" value="P:organic acid phosphorylation"/>
    <property type="evidence" value="ECO:0007669"/>
    <property type="project" value="UniProtKB-UniRule"/>
</dbReference>
<dbReference type="OrthoDB" id="9774290at2"/>
<proteinExistence type="inferred from homology"/>
<name>A0A2R5HI27_9LACT</name>
<evidence type="ECO:0000256" key="3">
    <source>
        <dbReference type="ARBA" id="ARBA00022777"/>
    </source>
</evidence>
<dbReference type="AlphaFoldDB" id="A0A2R5HI27"/>
<evidence type="ECO:0000256" key="1">
    <source>
        <dbReference type="ARBA" id="ARBA00006284"/>
    </source>
</evidence>
<gene>
    <name evidence="5" type="primary">glxK</name>
    <name evidence="5" type="ORF">NtB2_01262</name>
</gene>
<evidence type="ECO:0000313" key="6">
    <source>
        <dbReference type="Proteomes" id="UP000245021"/>
    </source>
</evidence>
<dbReference type="Gene3D" id="3.40.50.10350">
    <property type="entry name" value="Glycerate kinase, domain 1"/>
    <property type="match status" value="1"/>
</dbReference>
<dbReference type="Proteomes" id="UP000245021">
    <property type="component" value="Unassembled WGS sequence"/>
</dbReference>
<dbReference type="InterPro" id="IPR004381">
    <property type="entry name" value="Glycerate_kinase"/>
</dbReference>
<dbReference type="Pfam" id="PF02595">
    <property type="entry name" value="Gly_kinase"/>
    <property type="match status" value="2"/>
</dbReference>
<keyword evidence="3 4" id="KW-0418">Kinase</keyword>
<dbReference type="PANTHER" id="PTHR21599:SF0">
    <property type="entry name" value="GLYCERATE KINASE"/>
    <property type="match status" value="1"/>
</dbReference>
<keyword evidence="2 4" id="KW-0808">Transferase</keyword>
<accession>A0A2R5HI27</accession>
<dbReference type="Gene3D" id="3.90.1510.10">
    <property type="entry name" value="Glycerate kinase, domain 2"/>
    <property type="match status" value="1"/>
</dbReference>
<dbReference type="RefSeq" id="WP_109246084.1">
    <property type="nucleotide sequence ID" value="NZ_BFFO01000007.1"/>
</dbReference>
<dbReference type="InterPro" id="IPR036129">
    <property type="entry name" value="Glycerate_kinase_sf"/>
</dbReference>
<evidence type="ECO:0000256" key="4">
    <source>
        <dbReference type="PIRNR" id="PIRNR006078"/>
    </source>
</evidence>
<dbReference type="PIRSF" id="PIRSF006078">
    <property type="entry name" value="GlxK"/>
    <property type="match status" value="1"/>
</dbReference>
<organism evidence="5 6">
    <name type="scientific">Lactococcus termiticola</name>
    <dbReference type="NCBI Taxonomy" id="2169526"/>
    <lineage>
        <taxon>Bacteria</taxon>
        <taxon>Bacillati</taxon>
        <taxon>Bacillota</taxon>
        <taxon>Bacilli</taxon>
        <taxon>Lactobacillales</taxon>
        <taxon>Streptococcaceae</taxon>
        <taxon>Lactococcus</taxon>
    </lineage>
</organism>
<dbReference type="SUPFAM" id="SSF110738">
    <property type="entry name" value="Glycerate kinase I"/>
    <property type="match status" value="1"/>
</dbReference>
<comment type="caution">
    <text evidence="5">The sequence shown here is derived from an EMBL/GenBank/DDBJ whole genome shotgun (WGS) entry which is preliminary data.</text>
</comment>
<dbReference type="NCBIfam" id="TIGR00045">
    <property type="entry name" value="glycerate kinase"/>
    <property type="match status" value="1"/>
</dbReference>
<dbReference type="InterPro" id="IPR018197">
    <property type="entry name" value="Glycerate_kinase_RE-like"/>
</dbReference>
<sequence>MKILVAVDSFKGSASSHELNQAVKKGVLSLFSDAEVLTFDVADGGEGSLEAIRQEVTGEMIPVETLDLLGRSVQASYLLAGQQAFIEGATVLGIDKIRPSSETVAAASSRGLAKLVLDAKKRGATEILLALGGTGSSDGGLGFYEALEKENLSGLRLIGLTDVDNVYAGPEGYARTFARQKGASPEQIEAMDQQALQFAKMMKQEKGIDLQAIAGTGAAGGLGGAIALLDGELKSGFQTIASIIGLDQAIPKVDLVVTGEGRLDAQSQKGKVPYGIARLAERASVPVIALAGTVEADLGQLDELLLASFSIQSRPLPLDEAMKKEGTLANVERTAREVSKAFFRTIKR</sequence>
<protein>
    <submittedName>
        <fullName evidence="5">Glycerate kinase</fullName>
    </submittedName>
</protein>